<dbReference type="EMBL" id="JAAZNL010000010">
    <property type="protein sequence ID" value="NMB69771.1"/>
    <property type="molecule type" value="Genomic_DNA"/>
</dbReference>
<comment type="caution">
    <text evidence="9">The sequence shown here is derived from an EMBL/GenBank/DDBJ whole genome shotgun (WGS) entry which is preliminary data.</text>
</comment>
<protein>
    <submittedName>
        <fullName evidence="9">Thioredoxin domain-containing protein</fullName>
    </submittedName>
</protein>
<dbReference type="InterPro" id="IPR036249">
    <property type="entry name" value="Thioredoxin-like_sf"/>
</dbReference>
<keyword evidence="2" id="KW-0732">Signal</keyword>
<dbReference type="AlphaFoldDB" id="A0A7X9HGX2"/>
<dbReference type="Pfam" id="PF13462">
    <property type="entry name" value="Thioredoxin_4"/>
    <property type="match status" value="1"/>
</dbReference>
<dbReference type="PROSITE" id="PS51352">
    <property type="entry name" value="THIOREDOXIN_2"/>
    <property type="match status" value="1"/>
</dbReference>
<feature type="region of interest" description="Disordered" evidence="6">
    <location>
        <begin position="43"/>
        <end position="69"/>
    </location>
</feature>
<dbReference type="GO" id="GO:0016491">
    <property type="term" value="F:oxidoreductase activity"/>
    <property type="evidence" value="ECO:0007669"/>
    <property type="project" value="UniProtKB-KW"/>
</dbReference>
<evidence type="ECO:0000256" key="2">
    <source>
        <dbReference type="ARBA" id="ARBA00022729"/>
    </source>
</evidence>
<keyword evidence="7" id="KW-0812">Transmembrane</keyword>
<reference evidence="9 10" key="1">
    <citation type="journal article" date="2020" name="Biotechnol. Biofuels">
        <title>New insights from the biogas microbiome by comprehensive genome-resolved metagenomics of nearly 1600 species originating from multiple anaerobic digesters.</title>
        <authorList>
            <person name="Campanaro S."/>
            <person name="Treu L."/>
            <person name="Rodriguez-R L.M."/>
            <person name="Kovalovszki A."/>
            <person name="Ziels R.M."/>
            <person name="Maus I."/>
            <person name="Zhu X."/>
            <person name="Kougias P.G."/>
            <person name="Basile A."/>
            <person name="Luo G."/>
            <person name="Schluter A."/>
            <person name="Konstantinidis K.T."/>
            <person name="Angelidaki I."/>
        </authorList>
    </citation>
    <scope>NUCLEOTIDE SEQUENCE [LARGE SCALE GENOMIC DNA]</scope>
    <source>
        <strain evidence="9">AS27yjCOA_165</strain>
    </source>
</reference>
<dbReference type="Proteomes" id="UP000526033">
    <property type="component" value="Unassembled WGS sequence"/>
</dbReference>
<dbReference type="InterPro" id="IPR013766">
    <property type="entry name" value="Thioredoxin_domain"/>
</dbReference>
<evidence type="ECO:0000256" key="6">
    <source>
        <dbReference type="SAM" id="MobiDB-lite"/>
    </source>
</evidence>
<evidence type="ECO:0000256" key="3">
    <source>
        <dbReference type="ARBA" id="ARBA00023002"/>
    </source>
</evidence>
<feature type="domain" description="Thioredoxin" evidence="8">
    <location>
        <begin position="36"/>
        <end position="250"/>
    </location>
</feature>
<keyword evidence="4" id="KW-1015">Disulfide bond</keyword>
<dbReference type="PANTHER" id="PTHR13887:SF14">
    <property type="entry name" value="DISULFIDE BOND FORMATION PROTEIN D"/>
    <property type="match status" value="1"/>
</dbReference>
<evidence type="ECO:0000256" key="1">
    <source>
        <dbReference type="ARBA" id="ARBA00005791"/>
    </source>
</evidence>
<dbReference type="PANTHER" id="PTHR13887">
    <property type="entry name" value="GLUTATHIONE S-TRANSFERASE KAPPA"/>
    <property type="match status" value="1"/>
</dbReference>
<keyword evidence="7" id="KW-0472">Membrane</keyword>
<dbReference type="Gene3D" id="3.40.30.10">
    <property type="entry name" value="Glutaredoxin"/>
    <property type="match status" value="1"/>
</dbReference>
<evidence type="ECO:0000313" key="10">
    <source>
        <dbReference type="Proteomes" id="UP000526033"/>
    </source>
</evidence>
<organism evidence="9 10">
    <name type="scientific">candidate division WWE3 bacterium</name>
    <dbReference type="NCBI Taxonomy" id="2053526"/>
    <lineage>
        <taxon>Bacteria</taxon>
        <taxon>Katanobacteria</taxon>
    </lineage>
</organism>
<evidence type="ECO:0000256" key="5">
    <source>
        <dbReference type="ARBA" id="ARBA00023284"/>
    </source>
</evidence>
<evidence type="ECO:0000259" key="8">
    <source>
        <dbReference type="PROSITE" id="PS51352"/>
    </source>
</evidence>
<keyword evidence="3" id="KW-0560">Oxidoreductase</keyword>
<dbReference type="SUPFAM" id="SSF52833">
    <property type="entry name" value="Thioredoxin-like"/>
    <property type="match status" value="1"/>
</dbReference>
<proteinExistence type="inferred from homology"/>
<sequence>MNQENKSSPNVMQMVLVGLLIGAAFFIGMLWTKVQTLESTGAPSFGNNGNNGNNAPVAGNNAAPEVGSAKDLDPVTKDDWVKGNRNARFALVEYSDIDCPYCIRFHPTAQKLVTERKDDFMWVFRHFPLDSLHPNARRKAEAAECAGKIGGNDKFWAFLDEAVAQGSSVGPDKMGDIAAKIGVNAASFKTCYDANQVKDLVAADEASGSKAGVQGTPGNILLDTKTGATILVPGAVPYETLLTYVQKLTDAAK</sequence>
<feature type="transmembrane region" description="Helical" evidence="7">
    <location>
        <begin position="12"/>
        <end position="31"/>
    </location>
</feature>
<comment type="similarity">
    <text evidence="1">Belongs to the thioredoxin family. DsbA subfamily.</text>
</comment>
<evidence type="ECO:0000256" key="4">
    <source>
        <dbReference type="ARBA" id="ARBA00023157"/>
    </source>
</evidence>
<evidence type="ECO:0000313" key="9">
    <source>
        <dbReference type="EMBL" id="NMB69771.1"/>
    </source>
</evidence>
<keyword evidence="5" id="KW-0676">Redox-active center</keyword>
<feature type="compositionally biased region" description="Low complexity" evidence="6">
    <location>
        <begin position="43"/>
        <end position="64"/>
    </location>
</feature>
<name>A0A7X9HGX2_UNCKA</name>
<keyword evidence="7" id="KW-1133">Transmembrane helix</keyword>
<evidence type="ECO:0000256" key="7">
    <source>
        <dbReference type="SAM" id="Phobius"/>
    </source>
</evidence>
<accession>A0A7X9HGX2</accession>
<dbReference type="InterPro" id="IPR012336">
    <property type="entry name" value="Thioredoxin-like_fold"/>
</dbReference>
<gene>
    <name evidence="9" type="ORF">GYA27_01015</name>
</gene>